<dbReference type="PANTHER" id="PTHR43706">
    <property type="entry name" value="NADH DEHYDROGENASE"/>
    <property type="match status" value="1"/>
</dbReference>
<evidence type="ECO:0000313" key="8">
    <source>
        <dbReference type="Proteomes" id="UP000014568"/>
    </source>
</evidence>
<keyword evidence="3" id="KW-0274">FAD</keyword>
<evidence type="ECO:0000256" key="3">
    <source>
        <dbReference type="ARBA" id="ARBA00022827"/>
    </source>
</evidence>
<dbReference type="InterPro" id="IPR023753">
    <property type="entry name" value="FAD/NAD-binding_dom"/>
</dbReference>
<proteinExistence type="inferred from homology"/>
<keyword evidence="4" id="KW-0560">Oxidoreductase</keyword>
<keyword evidence="5" id="KW-0520">NAD</keyword>
<dbReference type="EMBL" id="ATGI01000030">
    <property type="protein sequence ID" value="EPF72183.1"/>
    <property type="molecule type" value="Genomic_DNA"/>
</dbReference>
<evidence type="ECO:0000256" key="1">
    <source>
        <dbReference type="ARBA" id="ARBA00005272"/>
    </source>
</evidence>
<organism evidence="7 8">
    <name type="scientific">Acinetobacter rudis CIP 110305</name>
    <dbReference type="NCBI Taxonomy" id="421052"/>
    <lineage>
        <taxon>Bacteria</taxon>
        <taxon>Pseudomonadati</taxon>
        <taxon>Pseudomonadota</taxon>
        <taxon>Gammaproteobacteria</taxon>
        <taxon>Moraxellales</taxon>
        <taxon>Moraxellaceae</taxon>
        <taxon>Acinetobacter</taxon>
    </lineage>
</organism>
<dbReference type="HOGENOM" id="CLU_021377_7_0_6"/>
<dbReference type="PANTHER" id="PTHR43706:SF9">
    <property type="entry name" value="TYPE II NADH:QUINONE OXIDOREDUCTASE"/>
    <property type="match status" value="1"/>
</dbReference>
<dbReference type="Gene3D" id="3.50.50.100">
    <property type="match status" value="1"/>
</dbReference>
<dbReference type="Proteomes" id="UP000014568">
    <property type="component" value="Unassembled WGS sequence"/>
</dbReference>
<evidence type="ECO:0000259" key="6">
    <source>
        <dbReference type="Pfam" id="PF07992"/>
    </source>
</evidence>
<dbReference type="PRINTS" id="PR00411">
    <property type="entry name" value="PNDRDTASEI"/>
</dbReference>
<reference evidence="7 8" key="1">
    <citation type="submission" date="2013-06" db="EMBL/GenBank/DDBJ databases">
        <title>The Genome Sequence of Acinetobacter rudis CIP 110305.</title>
        <authorList>
            <consortium name="The Broad Institute Genome Sequencing Platform"/>
            <consortium name="The Broad Institute Genome Sequencing Center for Infectious Disease"/>
            <person name="Cerqueira G."/>
            <person name="Feldgarden M."/>
            <person name="Courvalin P."/>
            <person name="Perichon B."/>
            <person name="Grillot-Courvalin C."/>
            <person name="Clermont D."/>
            <person name="Rocha E."/>
            <person name="Yoon E.-J."/>
            <person name="Nemec A."/>
            <person name="Young S.K."/>
            <person name="Zeng Q."/>
            <person name="Gargeya S."/>
            <person name="Fitzgerald M."/>
            <person name="Abouelleil A."/>
            <person name="Alvarado L."/>
            <person name="Berlin A.M."/>
            <person name="Chapman S.B."/>
            <person name="Dewar J."/>
            <person name="Goldberg J."/>
            <person name="Griggs A."/>
            <person name="Gujja S."/>
            <person name="Hansen M."/>
            <person name="Howarth C."/>
            <person name="Imamovic A."/>
            <person name="Larimer J."/>
            <person name="McCowan C."/>
            <person name="Murphy C."/>
            <person name="Pearson M."/>
            <person name="Priest M."/>
            <person name="Roberts A."/>
            <person name="Saif S."/>
            <person name="Shea T."/>
            <person name="Sykes S."/>
            <person name="Wortman J."/>
            <person name="Nusbaum C."/>
            <person name="Birren B."/>
        </authorList>
    </citation>
    <scope>NUCLEOTIDE SEQUENCE [LARGE SCALE GENOMIC DNA]</scope>
    <source>
        <strain evidence="7 8">CIP 110305</strain>
    </source>
</reference>
<dbReference type="GO" id="GO:0003954">
    <property type="term" value="F:NADH dehydrogenase activity"/>
    <property type="evidence" value="ECO:0007669"/>
    <property type="project" value="InterPro"/>
</dbReference>
<dbReference type="eggNOG" id="COG1252">
    <property type="taxonomic scope" value="Bacteria"/>
</dbReference>
<dbReference type="AlphaFoldDB" id="S3N0P8"/>
<evidence type="ECO:0000256" key="5">
    <source>
        <dbReference type="ARBA" id="ARBA00023027"/>
    </source>
</evidence>
<protein>
    <recommendedName>
        <fullName evidence="6">FAD/NAD(P)-binding domain-containing protein</fullName>
    </recommendedName>
</protein>
<feature type="domain" description="FAD/NAD(P)-binding" evidence="6">
    <location>
        <begin position="3"/>
        <end position="335"/>
    </location>
</feature>
<dbReference type="SUPFAM" id="SSF51905">
    <property type="entry name" value="FAD/NAD(P)-binding domain"/>
    <property type="match status" value="1"/>
</dbReference>
<evidence type="ECO:0000256" key="2">
    <source>
        <dbReference type="ARBA" id="ARBA00022630"/>
    </source>
</evidence>
<evidence type="ECO:0000313" key="7">
    <source>
        <dbReference type="EMBL" id="EPF72183.1"/>
    </source>
</evidence>
<dbReference type="STRING" id="632955.GCA_000829675_00336"/>
<dbReference type="GO" id="GO:0008137">
    <property type="term" value="F:NADH dehydrogenase (ubiquinone) activity"/>
    <property type="evidence" value="ECO:0007669"/>
    <property type="project" value="TreeGrafter"/>
</dbReference>
<sequence>MHNIVIVGGGAGGLELVTKLSKLVGQKDNINITLVDARLTHVWKPLLHEVVSGSLNLIENEVNYLIHSHQNNYNYIYGSLINIDKNDQSIDIEIHSLSHPEQKCVRNVKYDTLVLALGSISNDFNVPGVIDHCYFLDSPEQAKTIHDKIFMSYLDIKQEVIPVDPEYHVAIIGGGATGVELVSELIELKNQMAKTLFKELNQIKMTFTVIDASDRLLMALSPNISKEIEKSLKTMGVNVLKNAQVVSIDADKIYFADGSELAANLKIWAAGIKAPQVLESLKDFEKDKIHRLKVYATLQTYSDPNIFAFGDCANCQLDATQPPLGARAQVASQQADFLCTSLMNRISNKSLPMFKFNEKGSIVSLGQKSAVGEIFNELSIYGKLARTTYDALYRVHQVNIHGAKHTLQLTKRDSITKNLLKNLKLY</sequence>
<name>S3N0P8_9GAMM</name>
<comment type="caution">
    <text evidence="7">The sequence shown here is derived from an EMBL/GenBank/DDBJ whole genome shotgun (WGS) entry which is preliminary data.</text>
</comment>
<keyword evidence="8" id="KW-1185">Reference proteome</keyword>
<keyword evidence="2" id="KW-0285">Flavoprotein</keyword>
<evidence type="ECO:0000256" key="4">
    <source>
        <dbReference type="ARBA" id="ARBA00023002"/>
    </source>
</evidence>
<dbReference type="Pfam" id="PF07992">
    <property type="entry name" value="Pyr_redox_2"/>
    <property type="match status" value="1"/>
</dbReference>
<dbReference type="InterPro" id="IPR045024">
    <property type="entry name" value="NDH-2"/>
</dbReference>
<accession>S3N0P8</accession>
<dbReference type="PATRIC" id="fig|421052.3.peg.2179"/>
<gene>
    <name evidence="7" type="ORF">F945_02235</name>
</gene>
<comment type="similarity">
    <text evidence="1">Belongs to the NADH dehydrogenase family.</text>
</comment>
<dbReference type="PRINTS" id="PR00368">
    <property type="entry name" value="FADPNR"/>
</dbReference>
<dbReference type="InterPro" id="IPR036188">
    <property type="entry name" value="FAD/NAD-bd_sf"/>
</dbReference>